<dbReference type="EC" id="2.1.1.-" evidence="6"/>
<feature type="compositionally biased region" description="Basic residues" evidence="7">
    <location>
        <begin position="275"/>
        <end position="286"/>
    </location>
</feature>
<comment type="similarity">
    <text evidence="1 6">Belongs to the methyltransferase superfamily.</text>
</comment>
<evidence type="ECO:0000256" key="6">
    <source>
        <dbReference type="RuleBase" id="RU367087"/>
    </source>
</evidence>
<dbReference type="Proteomes" id="UP000639403">
    <property type="component" value="Unassembled WGS sequence"/>
</dbReference>
<proteinExistence type="inferred from homology"/>
<dbReference type="PANTHER" id="PTHR12315:SF0">
    <property type="entry name" value="7SK SNRNA METHYLPHOSPHATE CAPPING ENZYME"/>
    <property type="match status" value="1"/>
</dbReference>
<dbReference type="GO" id="GO:0032259">
    <property type="term" value="P:methylation"/>
    <property type="evidence" value="ECO:0007669"/>
    <property type="project" value="UniProtKB-KW"/>
</dbReference>
<dbReference type="AlphaFoldDB" id="A0A8H7U744"/>
<keyword evidence="4 5" id="KW-0949">S-adenosyl-L-methionine</keyword>
<dbReference type="EMBL" id="JADOXO010000005">
    <property type="protein sequence ID" value="KAF9821288.1"/>
    <property type="molecule type" value="Genomic_DNA"/>
</dbReference>
<evidence type="ECO:0000313" key="10">
    <source>
        <dbReference type="Proteomes" id="UP000639403"/>
    </source>
</evidence>
<comment type="caution">
    <text evidence="9">The sequence shown here is derived from an EMBL/GenBank/DDBJ whole genome shotgun (WGS) entry which is preliminary data.</text>
</comment>
<keyword evidence="2 6" id="KW-0489">Methyltransferase</keyword>
<gene>
    <name evidence="9" type="ORF">IEO21_00896</name>
</gene>
<evidence type="ECO:0000256" key="1">
    <source>
        <dbReference type="ARBA" id="ARBA00008361"/>
    </source>
</evidence>
<dbReference type="Gene3D" id="3.40.50.150">
    <property type="entry name" value="Vaccinia Virus protein VP39"/>
    <property type="match status" value="1"/>
</dbReference>
<dbReference type="SUPFAM" id="SSF53335">
    <property type="entry name" value="S-adenosyl-L-methionine-dependent methyltransferases"/>
    <property type="match status" value="1"/>
</dbReference>
<sequence>MSQTPQPVHGNYHGYYMKRPFFQDPRLSVIPDSYFIGARVLDVGCNEGWVTCEIAQSKGAGKVVGVDIDDTLVRAAWKRRRYVWSMQEPQKTADGGRDAPAGPKKRKRTSESTDSSATIEPQLSRPDYFPASCEHTFGPLPIPPASHGNSKQQEMFPHNVTFRTADWVNQEILEDSEGYDIVLALSVSKWIHLNGGDEGLTRFFRRVHSVLRLGGRFILEPQEWESYAKARRMDPRLKENAHGLKLRPEHFESTLQDIGFGGVEHLGQTGEGGRCSRHPGRKRPPRLKSCQDFDDQSMYI</sequence>
<dbReference type="InterPro" id="IPR029063">
    <property type="entry name" value="SAM-dependent_MTases_sf"/>
</dbReference>
<name>A0A8H7U744_9APHY</name>
<reference evidence="9" key="1">
    <citation type="submission" date="2020-11" db="EMBL/GenBank/DDBJ databases">
        <authorList>
            <person name="Koelle M."/>
            <person name="Horta M.A.C."/>
            <person name="Nowrousian M."/>
            <person name="Ohm R.A."/>
            <person name="Benz P."/>
            <person name="Pilgard A."/>
        </authorList>
    </citation>
    <scope>NUCLEOTIDE SEQUENCE</scope>
    <source>
        <strain evidence="9">FPRL280</strain>
    </source>
</reference>
<dbReference type="PANTHER" id="PTHR12315">
    <property type="entry name" value="BICOID-INTERACTING PROTEIN RELATED"/>
    <property type="match status" value="1"/>
</dbReference>
<dbReference type="PROSITE" id="PS51515">
    <property type="entry name" value="BIN3_SAM"/>
    <property type="match status" value="1"/>
</dbReference>
<dbReference type="CDD" id="cd02440">
    <property type="entry name" value="AdoMet_MTases"/>
    <property type="match status" value="1"/>
</dbReference>
<accession>A0A8H7U744</accession>
<evidence type="ECO:0000256" key="2">
    <source>
        <dbReference type="ARBA" id="ARBA00022603"/>
    </source>
</evidence>
<evidence type="ECO:0000256" key="3">
    <source>
        <dbReference type="ARBA" id="ARBA00022679"/>
    </source>
</evidence>
<dbReference type="InterPro" id="IPR039772">
    <property type="entry name" value="Bin3-like"/>
</dbReference>
<dbReference type="GO" id="GO:0040031">
    <property type="term" value="P:snRNA modification"/>
    <property type="evidence" value="ECO:0007669"/>
    <property type="project" value="TreeGrafter"/>
</dbReference>
<protein>
    <recommendedName>
        <fullName evidence="6">RNA methyltransferase</fullName>
        <ecNumber evidence="6">2.1.1.-</ecNumber>
    </recommendedName>
</protein>
<feature type="compositionally biased region" description="Polar residues" evidence="7">
    <location>
        <begin position="112"/>
        <end position="121"/>
    </location>
</feature>
<dbReference type="GO" id="GO:0017069">
    <property type="term" value="F:snRNA binding"/>
    <property type="evidence" value="ECO:0007669"/>
    <property type="project" value="TreeGrafter"/>
</dbReference>
<organism evidence="9 10">
    <name type="scientific">Rhodonia placenta</name>
    <dbReference type="NCBI Taxonomy" id="104341"/>
    <lineage>
        <taxon>Eukaryota</taxon>
        <taxon>Fungi</taxon>
        <taxon>Dikarya</taxon>
        <taxon>Basidiomycota</taxon>
        <taxon>Agaricomycotina</taxon>
        <taxon>Agaricomycetes</taxon>
        <taxon>Polyporales</taxon>
        <taxon>Adustoporiaceae</taxon>
        <taxon>Rhodonia</taxon>
    </lineage>
</organism>
<dbReference type="Pfam" id="PF06859">
    <property type="entry name" value="Bin3"/>
    <property type="match status" value="1"/>
</dbReference>
<dbReference type="InterPro" id="IPR024160">
    <property type="entry name" value="BIN3_SAM-bd_dom"/>
</dbReference>
<reference evidence="9" key="2">
    <citation type="journal article" name="Front. Microbiol.">
        <title>Degradative Capacity of Two Strains of Rhodonia placenta: From Phenotype to Genotype.</title>
        <authorList>
            <person name="Kolle M."/>
            <person name="Horta M.A.C."/>
            <person name="Nowrousian M."/>
            <person name="Ohm R.A."/>
            <person name="Benz J.P."/>
            <person name="Pilgard A."/>
        </authorList>
    </citation>
    <scope>NUCLEOTIDE SEQUENCE</scope>
    <source>
        <strain evidence="9">FPRL280</strain>
    </source>
</reference>
<dbReference type="GO" id="GO:0008173">
    <property type="term" value="F:RNA methyltransferase activity"/>
    <property type="evidence" value="ECO:0007669"/>
    <property type="project" value="UniProtKB-UniRule"/>
</dbReference>
<keyword evidence="3 6" id="KW-0808">Transferase</keyword>
<evidence type="ECO:0000256" key="5">
    <source>
        <dbReference type="PROSITE-ProRule" id="PRU00848"/>
    </source>
</evidence>
<evidence type="ECO:0000313" key="9">
    <source>
        <dbReference type="EMBL" id="KAF9821288.1"/>
    </source>
</evidence>
<evidence type="ECO:0000256" key="7">
    <source>
        <dbReference type="SAM" id="MobiDB-lite"/>
    </source>
</evidence>
<feature type="domain" description="Bin3-type SAM" evidence="8">
    <location>
        <begin position="24"/>
        <end position="291"/>
    </location>
</feature>
<dbReference type="InterPro" id="IPR010675">
    <property type="entry name" value="Bin3_C"/>
</dbReference>
<evidence type="ECO:0000259" key="8">
    <source>
        <dbReference type="PROSITE" id="PS51515"/>
    </source>
</evidence>
<feature type="region of interest" description="Disordered" evidence="7">
    <location>
        <begin position="268"/>
        <end position="300"/>
    </location>
</feature>
<dbReference type="GO" id="GO:0008171">
    <property type="term" value="F:O-methyltransferase activity"/>
    <property type="evidence" value="ECO:0007669"/>
    <property type="project" value="UniProtKB-UniRule"/>
</dbReference>
<evidence type="ECO:0000256" key="4">
    <source>
        <dbReference type="ARBA" id="ARBA00022691"/>
    </source>
</evidence>
<feature type="region of interest" description="Disordered" evidence="7">
    <location>
        <begin position="88"/>
        <end position="126"/>
    </location>
</feature>